<dbReference type="Proteomes" id="UP000015106">
    <property type="component" value="Chromosome 6"/>
</dbReference>
<evidence type="ECO:0000313" key="1">
    <source>
        <dbReference type="EnsemblPlants" id="TuG1812G0600001942.01.T01"/>
    </source>
</evidence>
<dbReference type="Gramene" id="TuG1812G0600001942.01.T02">
    <property type="protein sequence ID" value="TuG1812G0600001942.01.T02"/>
    <property type="gene ID" value="TuG1812G0600001942.01"/>
</dbReference>
<proteinExistence type="predicted"/>
<dbReference type="EnsemblPlants" id="TuG1812G0600001942.01.T01">
    <property type="protein sequence ID" value="TuG1812G0600001942.01.T01"/>
    <property type="gene ID" value="TuG1812G0600001942.01"/>
</dbReference>
<name>A0A8R7UTD5_TRIUA</name>
<dbReference type="Gramene" id="TuG1812G0600001942.01.T01">
    <property type="protein sequence ID" value="TuG1812G0600001942.01.T01"/>
    <property type="gene ID" value="TuG1812G0600001942.01"/>
</dbReference>
<evidence type="ECO:0000313" key="2">
    <source>
        <dbReference type="Proteomes" id="UP000015106"/>
    </source>
</evidence>
<reference evidence="1" key="3">
    <citation type="submission" date="2022-06" db="UniProtKB">
        <authorList>
            <consortium name="EnsemblPlants"/>
        </authorList>
    </citation>
    <scope>IDENTIFICATION</scope>
</reference>
<accession>A0A8R7UTD5</accession>
<dbReference type="AlphaFoldDB" id="A0A8R7UTD5"/>
<reference evidence="1" key="2">
    <citation type="submission" date="2018-03" db="EMBL/GenBank/DDBJ databases">
        <title>The Triticum urartu genome reveals the dynamic nature of wheat genome evolution.</title>
        <authorList>
            <person name="Ling H."/>
            <person name="Ma B."/>
            <person name="Shi X."/>
            <person name="Liu H."/>
            <person name="Dong L."/>
            <person name="Sun H."/>
            <person name="Cao Y."/>
            <person name="Gao Q."/>
            <person name="Zheng S."/>
            <person name="Li Y."/>
            <person name="Yu Y."/>
            <person name="Du H."/>
            <person name="Qi M."/>
            <person name="Li Y."/>
            <person name="Yu H."/>
            <person name="Cui Y."/>
            <person name="Wang N."/>
            <person name="Chen C."/>
            <person name="Wu H."/>
            <person name="Zhao Y."/>
            <person name="Zhang J."/>
            <person name="Li Y."/>
            <person name="Zhou W."/>
            <person name="Zhang B."/>
            <person name="Hu W."/>
            <person name="Eijk M."/>
            <person name="Tang J."/>
            <person name="Witsenboer H."/>
            <person name="Zhao S."/>
            <person name="Li Z."/>
            <person name="Zhang A."/>
            <person name="Wang D."/>
            <person name="Liang C."/>
        </authorList>
    </citation>
    <scope>NUCLEOTIDE SEQUENCE [LARGE SCALE GENOMIC DNA]</scope>
    <source>
        <strain evidence="1">cv. G1812</strain>
    </source>
</reference>
<sequence>MFVEAMWRDGLCSRERIDARGKVSFTQLVQQNLYDTTSFVYSQTNDDDVQAANQNQASATLLVTVGDVFVPSYLRSSFGNELVAIACMHAHTPRKIGLVQLGKGKEVHLEPLHARDFLGNFGWHEAKRLRLRDSNFHGELMYGCNVLGHQMESVNVLGLVMKIKR</sequence>
<reference evidence="2" key="1">
    <citation type="journal article" date="2013" name="Nature">
        <title>Draft genome of the wheat A-genome progenitor Triticum urartu.</title>
        <authorList>
            <person name="Ling H.Q."/>
            <person name="Zhao S."/>
            <person name="Liu D."/>
            <person name="Wang J."/>
            <person name="Sun H."/>
            <person name="Zhang C."/>
            <person name="Fan H."/>
            <person name="Li D."/>
            <person name="Dong L."/>
            <person name="Tao Y."/>
            <person name="Gao C."/>
            <person name="Wu H."/>
            <person name="Li Y."/>
            <person name="Cui Y."/>
            <person name="Guo X."/>
            <person name="Zheng S."/>
            <person name="Wang B."/>
            <person name="Yu K."/>
            <person name="Liang Q."/>
            <person name="Yang W."/>
            <person name="Lou X."/>
            <person name="Chen J."/>
            <person name="Feng M."/>
            <person name="Jian J."/>
            <person name="Zhang X."/>
            <person name="Luo G."/>
            <person name="Jiang Y."/>
            <person name="Liu J."/>
            <person name="Wang Z."/>
            <person name="Sha Y."/>
            <person name="Zhang B."/>
            <person name="Wu H."/>
            <person name="Tang D."/>
            <person name="Shen Q."/>
            <person name="Xue P."/>
            <person name="Zou S."/>
            <person name="Wang X."/>
            <person name="Liu X."/>
            <person name="Wang F."/>
            <person name="Yang Y."/>
            <person name="An X."/>
            <person name="Dong Z."/>
            <person name="Zhang K."/>
            <person name="Zhang X."/>
            <person name="Luo M.C."/>
            <person name="Dvorak J."/>
            <person name="Tong Y."/>
            <person name="Wang J."/>
            <person name="Yang H."/>
            <person name="Li Z."/>
            <person name="Wang D."/>
            <person name="Zhang A."/>
            <person name="Wang J."/>
        </authorList>
    </citation>
    <scope>NUCLEOTIDE SEQUENCE</scope>
    <source>
        <strain evidence="2">cv. G1812</strain>
    </source>
</reference>
<keyword evidence="2" id="KW-1185">Reference proteome</keyword>
<dbReference type="EnsemblPlants" id="TuG1812G0600001942.01.T02">
    <property type="protein sequence ID" value="TuG1812G0600001942.01.T02"/>
    <property type="gene ID" value="TuG1812G0600001942.01"/>
</dbReference>
<organism evidence="1 2">
    <name type="scientific">Triticum urartu</name>
    <name type="common">Red wild einkorn</name>
    <name type="synonym">Crithodium urartu</name>
    <dbReference type="NCBI Taxonomy" id="4572"/>
    <lineage>
        <taxon>Eukaryota</taxon>
        <taxon>Viridiplantae</taxon>
        <taxon>Streptophyta</taxon>
        <taxon>Embryophyta</taxon>
        <taxon>Tracheophyta</taxon>
        <taxon>Spermatophyta</taxon>
        <taxon>Magnoliopsida</taxon>
        <taxon>Liliopsida</taxon>
        <taxon>Poales</taxon>
        <taxon>Poaceae</taxon>
        <taxon>BOP clade</taxon>
        <taxon>Pooideae</taxon>
        <taxon>Triticodae</taxon>
        <taxon>Triticeae</taxon>
        <taxon>Triticinae</taxon>
        <taxon>Triticum</taxon>
    </lineage>
</organism>
<protein>
    <submittedName>
        <fullName evidence="1">Uncharacterized protein</fullName>
    </submittedName>
</protein>